<evidence type="ECO:0000313" key="1">
    <source>
        <dbReference type="EMBL" id="CAG5950726.1"/>
    </source>
</evidence>
<dbReference type="AlphaFoldDB" id="A0A8S4BHP3"/>
<evidence type="ECO:0000313" key="2">
    <source>
        <dbReference type="Proteomes" id="UP000677803"/>
    </source>
</evidence>
<dbReference type="InterPro" id="IPR023211">
    <property type="entry name" value="DNA_pol_palm_dom_sf"/>
</dbReference>
<dbReference type="OrthoDB" id="8962756at2759"/>
<dbReference type="Gene3D" id="3.90.1600.10">
    <property type="entry name" value="Palm domain of DNA polymerase"/>
    <property type="match status" value="1"/>
</dbReference>
<dbReference type="InterPro" id="IPR043502">
    <property type="entry name" value="DNA/RNA_pol_sf"/>
</dbReference>
<protein>
    <submittedName>
        <fullName evidence="1">(Atlantic silverside) hypothetical protein</fullName>
    </submittedName>
</protein>
<dbReference type="SUPFAM" id="SSF56672">
    <property type="entry name" value="DNA/RNA polymerases"/>
    <property type="match status" value="1"/>
</dbReference>
<dbReference type="EMBL" id="CAJRST010018890">
    <property type="protein sequence ID" value="CAG5950726.1"/>
    <property type="molecule type" value="Genomic_DNA"/>
</dbReference>
<name>A0A8S4BHP3_9TELE</name>
<keyword evidence="2" id="KW-1185">Reference proteome</keyword>
<dbReference type="PANTHER" id="PTHR33568:SF3">
    <property type="entry name" value="DNA-DIRECTED DNA POLYMERASE"/>
    <property type="match status" value="1"/>
</dbReference>
<dbReference type="Proteomes" id="UP000677803">
    <property type="component" value="Unassembled WGS sequence"/>
</dbReference>
<reference evidence="1" key="1">
    <citation type="submission" date="2021-05" db="EMBL/GenBank/DDBJ databases">
        <authorList>
            <person name="Tigano A."/>
        </authorList>
    </citation>
    <scope>NUCLEOTIDE SEQUENCE</scope>
</reference>
<dbReference type="PANTHER" id="PTHR33568">
    <property type="entry name" value="DNA POLYMERASE"/>
    <property type="match status" value="1"/>
</dbReference>
<accession>A0A8S4BHP3</accession>
<gene>
    <name evidence="1" type="ORF">MMEN_LOCUS14334</name>
</gene>
<organism evidence="1 2">
    <name type="scientific">Menidia menidia</name>
    <name type="common">Atlantic silverside</name>
    <dbReference type="NCBI Taxonomy" id="238744"/>
    <lineage>
        <taxon>Eukaryota</taxon>
        <taxon>Metazoa</taxon>
        <taxon>Chordata</taxon>
        <taxon>Craniata</taxon>
        <taxon>Vertebrata</taxon>
        <taxon>Euteleostomi</taxon>
        <taxon>Actinopterygii</taxon>
        <taxon>Neopterygii</taxon>
        <taxon>Teleostei</taxon>
        <taxon>Neoteleostei</taxon>
        <taxon>Acanthomorphata</taxon>
        <taxon>Ovalentaria</taxon>
        <taxon>Atherinomorphae</taxon>
        <taxon>Atheriniformes</taxon>
        <taxon>Atherinopsidae</taxon>
        <taxon>Menidiinae</taxon>
        <taxon>Menidia</taxon>
    </lineage>
</organism>
<sequence length="409" mass="46649">MGITPSLITQGSKILCFTEPNFSLKFIDSLSFLTMKLSAMPKALGFDHQKEFELFRTISPSPLATRQSSWFLLSASGLTRSTARATVYPPRALYFPVLPHKISAGKLVFTLCRACAEINNQEGPCSHSDKERALTGVWVSVEFSKALNLRYTVAEITEVWHFKKQSSTIFKDYIHTFLKGKQEASGYPADATDEESRLNYIEDYRNDLAQTTIVSKPDEFFNFLFSCKYTIAYFHFLTDEMCMIQWKYNRGCISPPNKSCLERVQEKVLYIDTDSLIYMVKDGDAPLELGNYLGDLTDELGGDTIKEFVALGPKSYAYQTRDRKKVVMRVKGITQTHKSSQRVNFDSVKDLVESFLQGARGGVIEALQRTIRRDEKRFHLQNATFQKRFCVVYDKRTLFADGTTLPFGY</sequence>
<comment type="caution">
    <text evidence="1">The sequence shown here is derived from an EMBL/GenBank/DDBJ whole genome shotgun (WGS) entry which is preliminary data.</text>
</comment>
<proteinExistence type="predicted"/>